<protein>
    <recommendedName>
        <fullName evidence="3">Reverse transcriptase zinc-binding domain-containing protein</fullName>
    </recommendedName>
</protein>
<sequence>MGRAVLGYIPKTQISKAQGKERHYLFQEEIQAGVEEERVSRAVGFWQQGAWTRWENTLQHRISRLNIMQADFHHVLFLVQAVYDVLPSPANLHAWGKNETPTCLLCSRRGSLEHLLSSCPKALADGCYWWRHDRVLKAVAESIALAISTSKHHHAKKKVITFIKAGDKSQARPRTTTGLLHTASDWQLQVDLGRQLKFPQHIAETSLCPDMVITSAASKQLIMLELTVPWEESMEETNERKHAKYQVLLEMCRGRGWRMSYEPIEVGCRGFAVCSLCRALSRLGISGMAKKMAIQSATEATEKIT</sequence>
<evidence type="ECO:0008006" key="3">
    <source>
        <dbReference type="Google" id="ProtNLM"/>
    </source>
</evidence>
<proteinExistence type="predicted"/>
<accession>A0AAD9DN69</accession>
<evidence type="ECO:0000313" key="1">
    <source>
        <dbReference type="EMBL" id="KAK1786544.1"/>
    </source>
</evidence>
<dbReference type="AlphaFoldDB" id="A0AAD9DN69"/>
<dbReference type="Proteomes" id="UP001239994">
    <property type="component" value="Unassembled WGS sequence"/>
</dbReference>
<reference evidence="1" key="1">
    <citation type="submission" date="2023-03" db="EMBL/GenBank/DDBJ databases">
        <title>Electrophorus voltai genome.</title>
        <authorList>
            <person name="Bian C."/>
        </authorList>
    </citation>
    <scope>NUCLEOTIDE SEQUENCE</scope>
    <source>
        <strain evidence="1">CB-2022</strain>
        <tissue evidence="1">Muscle</tissue>
    </source>
</reference>
<keyword evidence="2" id="KW-1185">Reference proteome</keyword>
<evidence type="ECO:0000313" key="2">
    <source>
        <dbReference type="Proteomes" id="UP001239994"/>
    </source>
</evidence>
<comment type="caution">
    <text evidence="1">The sequence shown here is derived from an EMBL/GenBank/DDBJ whole genome shotgun (WGS) entry which is preliminary data.</text>
</comment>
<gene>
    <name evidence="1" type="ORF">P4O66_002997</name>
</gene>
<name>A0AAD9DN69_9TELE</name>
<dbReference type="EMBL" id="JAROKS010000024">
    <property type="protein sequence ID" value="KAK1786544.1"/>
    <property type="molecule type" value="Genomic_DNA"/>
</dbReference>
<organism evidence="1 2">
    <name type="scientific">Electrophorus voltai</name>
    <dbReference type="NCBI Taxonomy" id="2609070"/>
    <lineage>
        <taxon>Eukaryota</taxon>
        <taxon>Metazoa</taxon>
        <taxon>Chordata</taxon>
        <taxon>Craniata</taxon>
        <taxon>Vertebrata</taxon>
        <taxon>Euteleostomi</taxon>
        <taxon>Actinopterygii</taxon>
        <taxon>Neopterygii</taxon>
        <taxon>Teleostei</taxon>
        <taxon>Ostariophysi</taxon>
        <taxon>Gymnotiformes</taxon>
        <taxon>Gymnotoidei</taxon>
        <taxon>Gymnotidae</taxon>
        <taxon>Electrophorus</taxon>
    </lineage>
</organism>